<sequence length="543" mass="59556">MGDMYSEAELERLGRMRPAIFPNLLSELGFCFSLVLSQIMAVSFSRVSSVHRYRYPSWEDLCADLHQEYFISGFNVLLPSLAEGLDIPEASSSWPSSAFALTAGGSLLFFGRLADRYGGFVVFAGGLAWHLVWSLVAGFAKNALMMYFCRALQGFGPAAFLSAGIMLLGTTYRPGWRKNLVFSIYGACAPIGFVAGIFVSGMTGQFLDWRWYFWIGTMLLFLALIAAVLSVPASIRRKPPHPDMSIDWAGAGLFFCSLVLIFFAINDCGHAPDGWRTPYVYITLIVGCFVLLAAIYVEGWVAKEPLLPLSLFRIPQLSSLLLGLFCFYGVFGIWLLYCVEYMENIMHASPLLVVAYFVPFALGGIFFSLIGGLFLHVLPGTVLLVISGIGWLMAPLLFAIMPLGASYWPYVFPAMICGTLGMDVTYNVTNIFVTTSLPERQQGLAAAVANSVLFLGISFWLGWGDFTSAQVKGDLRARYQAPLWMAVGLAGLGLIIMVLFVKIKPAKSEVTVDEKEGNSGDTEMVPKQETDIAVNGRDGDVLQ</sequence>
<feature type="transmembrane region" description="Helical" evidence="6">
    <location>
        <begin position="483"/>
        <end position="501"/>
    </location>
</feature>
<dbReference type="AlphaFoldDB" id="A0A401L330"/>
<feature type="transmembrane region" description="Helical" evidence="6">
    <location>
        <begin position="145"/>
        <end position="168"/>
    </location>
</feature>
<dbReference type="PANTHER" id="PTHR42718:SF36">
    <property type="entry name" value="MULTIDRUG TRANSPORTER, PUTATIVE (AFU_ORTHOLOGUE AFUA_4G13820)-RELATED"/>
    <property type="match status" value="1"/>
</dbReference>
<organism evidence="8 9">
    <name type="scientific">Aspergillus awamori</name>
    <name type="common">Black koji mold</name>
    <dbReference type="NCBI Taxonomy" id="105351"/>
    <lineage>
        <taxon>Eukaryota</taxon>
        <taxon>Fungi</taxon>
        <taxon>Dikarya</taxon>
        <taxon>Ascomycota</taxon>
        <taxon>Pezizomycotina</taxon>
        <taxon>Eurotiomycetes</taxon>
        <taxon>Eurotiomycetidae</taxon>
        <taxon>Eurotiales</taxon>
        <taxon>Aspergillaceae</taxon>
        <taxon>Aspergillus</taxon>
    </lineage>
</organism>
<proteinExistence type="predicted"/>
<feature type="transmembrane region" description="Helical" evidence="6">
    <location>
        <begin position="117"/>
        <end position="139"/>
    </location>
</feature>
<name>A0A401L330_ASPAW</name>
<feature type="transmembrane region" description="Helical" evidence="6">
    <location>
        <begin position="349"/>
        <end position="375"/>
    </location>
</feature>
<dbReference type="Gene3D" id="1.20.1250.20">
    <property type="entry name" value="MFS general substrate transporter like domains"/>
    <property type="match status" value="1"/>
</dbReference>
<feature type="region of interest" description="Disordered" evidence="5">
    <location>
        <begin position="512"/>
        <end position="543"/>
    </location>
</feature>
<accession>A0A401L330</accession>
<dbReference type="PROSITE" id="PS50850">
    <property type="entry name" value="MFS"/>
    <property type="match status" value="1"/>
</dbReference>
<dbReference type="EMBL" id="BDHI01000028">
    <property type="protein sequence ID" value="GCB25943.1"/>
    <property type="molecule type" value="Genomic_DNA"/>
</dbReference>
<feature type="compositionally biased region" description="Basic and acidic residues" evidence="5">
    <location>
        <begin position="512"/>
        <end position="530"/>
    </location>
</feature>
<feature type="transmembrane region" description="Helical" evidence="6">
    <location>
        <begin position="245"/>
        <end position="266"/>
    </location>
</feature>
<comment type="subcellular location">
    <subcellularLocation>
        <location evidence="1">Membrane</location>
        <topology evidence="1">Multi-pass membrane protein</topology>
    </subcellularLocation>
</comment>
<dbReference type="InterPro" id="IPR020846">
    <property type="entry name" value="MFS_dom"/>
</dbReference>
<evidence type="ECO:0000313" key="9">
    <source>
        <dbReference type="Proteomes" id="UP000286921"/>
    </source>
</evidence>
<dbReference type="GO" id="GO:0016020">
    <property type="term" value="C:membrane"/>
    <property type="evidence" value="ECO:0007669"/>
    <property type="project" value="UniProtKB-SubCell"/>
</dbReference>
<dbReference type="Pfam" id="PF07690">
    <property type="entry name" value="MFS_1"/>
    <property type="match status" value="1"/>
</dbReference>
<feature type="transmembrane region" description="Helical" evidence="6">
    <location>
        <begin position="211"/>
        <end position="233"/>
    </location>
</feature>
<feature type="domain" description="Major facilitator superfamily (MFS) profile" evidence="7">
    <location>
        <begin position="33"/>
        <end position="505"/>
    </location>
</feature>
<reference evidence="8 9" key="1">
    <citation type="submission" date="2016-09" db="EMBL/GenBank/DDBJ databases">
        <title>Aspergillus awamori IFM 58123T.</title>
        <authorList>
            <person name="Kusuya Y."/>
            <person name="Shimizu M."/>
            <person name="Takahashi H."/>
            <person name="Yaguchi T."/>
        </authorList>
    </citation>
    <scope>NUCLEOTIDE SEQUENCE [LARGE SCALE GENOMIC DNA]</scope>
    <source>
        <strain evidence="8 9">IFM 58123</strain>
    </source>
</reference>
<evidence type="ECO:0000259" key="7">
    <source>
        <dbReference type="PROSITE" id="PS50850"/>
    </source>
</evidence>
<dbReference type="GO" id="GO:0022857">
    <property type="term" value="F:transmembrane transporter activity"/>
    <property type="evidence" value="ECO:0007669"/>
    <property type="project" value="InterPro"/>
</dbReference>
<evidence type="ECO:0000313" key="8">
    <source>
        <dbReference type="EMBL" id="GCB25943.1"/>
    </source>
</evidence>
<keyword evidence="4 6" id="KW-0472">Membrane</keyword>
<feature type="transmembrane region" description="Helical" evidence="6">
    <location>
        <begin position="444"/>
        <end position="463"/>
    </location>
</feature>
<feature type="transmembrane region" description="Helical" evidence="6">
    <location>
        <begin position="20"/>
        <end position="44"/>
    </location>
</feature>
<evidence type="ECO:0000256" key="2">
    <source>
        <dbReference type="ARBA" id="ARBA00022692"/>
    </source>
</evidence>
<dbReference type="SUPFAM" id="SSF103473">
    <property type="entry name" value="MFS general substrate transporter"/>
    <property type="match status" value="1"/>
</dbReference>
<dbReference type="InterPro" id="IPR036259">
    <property type="entry name" value="MFS_trans_sf"/>
</dbReference>
<evidence type="ECO:0000256" key="3">
    <source>
        <dbReference type="ARBA" id="ARBA00022989"/>
    </source>
</evidence>
<evidence type="ECO:0000256" key="1">
    <source>
        <dbReference type="ARBA" id="ARBA00004141"/>
    </source>
</evidence>
<comment type="caution">
    <text evidence="8">The sequence shown here is derived from an EMBL/GenBank/DDBJ whole genome shotgun (WGS) entry which is preliminary data.</text>
</comment>
<dbReference type="Proteomes" id="UP000286921">
    <property type="component" value="Unassembled WGS sequence"/>
</dbReference>
<feature type="transmembrane region" description="Helical" evidence="6">
    <location>
        <begin position="382"/>
        <end position="401"/>
    </location>
</feature>
<evidence type="ECO:0000256" key="5">
    <source>
        <dbReference type="SAM" id="MobiDB-lite"/>
    </source>
</evidence>
<feature type="transmembrane region" description="Helical" evidence="6">
    <location>
        <begin position="180"/>
        <end position="199"/>
    </location>
</feature>
<dbReference type="Gene3D" id="1.20.1720.10">
    <property type="entry name" value="Multidrug resistance protein D"/>
    <property type="match status" value="1"/>
</dbReference>
<gene>
    <name evidence="8" type="ORF">AAWM_08828</name>
</gene>
<dbReference type="PANTHER" id="PTHR42718">
    <property type="entry name" value="MAJOR FACILITATOR SUPERFAMILY MULTIDRUG TRANSPORTER MFSC"/>
    <property type="match status" value="1"/>
</dbReference>
<evidence type="ECO:0000256" key="6">
    <source>
        <dbReference type="SAM" id="Phobius"/>
    </source>
</evidence>
<dbReference type="InterPro" id="IPR011701">
    <property type="entry name" value="MFS"/>
</dbReference>
<keyword evidence="3 6" id="KW-1133">Transmembrane helix</keyword>
<feature type="transmembrane region" description="Helical" evidence="6">
    <location>
        <begin position="407"/>
        <end position="432"/>
    </location>
</feature>
<protein>
    <submittedName>
        <fullName evidence="8">Drug resistance protein YOR378W</fullName>
    </submittedName>
</protein>
<keyword evidence="9" id="KW-1185">Reference proteome</keyword>
<keyword evidence="2 6" id="KW-0812">Transmembrane</keyword>
<evidence type="ECO:0000256" key="4">
    <source>
        <dbReference type="ARBA" id="ARBA00023136"/>
    </source>
</evidence>
<feature type="transmembrane region" description="Helical" evidence="6">
    <location>
        <begin position="317"/>
        <end position="337"/>
    </location>
</feature>
<feature type="transmembrane region" description="Helical" evidence="6">
    <location>
        <begin position="278"/>
        <end position="297"/>
    </location>
</feature>